<dbReference type="Pfam" id="PF13424">
    <property type="entry name" value="TPR_12"/>
    <property type="match status" value="1"/>
</dbReference>
<dbReference type="InterPro" id="IPR011990">
    <property type="entry name" value="TPR-like_helical_dom_sf"/>
</dbReference>
<feature type="repeat" description="TPR" evidence="1">
    <location>
        <begin position="160"/>
        <end position="193"/>
    </location>
</feature>
<dbReference type="SUPFAM" id="SSF53335">
    <property type="entry name" value="S-adenosyl-L-methionine-dependent methyltransferases"/>
    <property type="match status" value="1"/>
</dbReference>
<dbReference type="InterPro" id="IPR011717">
    <property type="entry name" value="TPR-4"/>
</dbReference>
<dbReference type="RefSeq" id="WP_206256296.1">
    <property type="nucleotide sequence ID" value="NZ_CP071060.1"/>
</dbReference>
<gene>
    <name evidence="3" type="ORF">JY500_10395</name>
</gene>
<dbReference type="InterPro" id="IPR029063">
    <property type="entry name" value="SAM-dependent_MTases_sf"/>
</dbReference>
<dbReference type="CDD" id="cd02440">
    <property type="entry name" value="AdoMet_MTases"/>
    <property type="match status" value="1"/>
</dbReference>
<dbReference type="Pfam" id="PF13432">
    <property type="entry name" value="TPR_16"/>
    <property type="match status" value="1"/>
</dbReference>
<dbReference type="SUPFAM" id="SSF48452">
    <property type="entry name" value="TPR-like"/>
    <property type="match status" value="1"/>
</dbReference>
<dbReference type="InterPro" id="IPR019734">
    <property type="entry name" value="TPR_rpt"/>
</dbReference>
<dbReference type="InterPro" id="IPR013216">
    <property type="entry name" value="Methyltransf_11"/>
</dbReference>
<sequence>MNTSERLAPPPSGAEAEVATELNLEEAIAYAVALHRQRRLDPAEALYRRILEVAPEHPDVLHFLGVLTNQKGRPDEAIALIEQAIAMVPDFPDFHNNLGNILALAGRLDEAERHYRRVLELRLETPDTLSNLATLCRAQDRFGEAEALLNTALSIAPDHLKSLNNFGLLCDQLERHDDAIGYYSRAISLMPQHADGHHLLGALYFTQGRLQEAADVYRHWMEVMPDHPTPRHMYAACSGIDVPVRAADDYVERTFDLFAESFEQQLQQKLSYRAPELVAEASARVLPAPCHALDVLDAGCGTGLCGPLFKPWARRMVGVDLSSGMLQKATGKACYDELIKAELTSWIAAHPVQFDLIVSADTLCYFGSLAEPIQAAARALRGGGVLTFSVEATDESIADEGHKINPHGRYSHTVGHIEACLRASGFERCSIDSAILRTENGKPVEGLVVVARKPQN</sequence>
<proteinExistence type="predicted"/>
<name>A0ABX7MBB7_9RHOO</name>
<evidence type="ECO:0000313" key="3">
    <source>
        <dbReference type="EMBL" id="QSI78986.1"/>
    </source>
</evidence>
<dbReference type="Gene3D" id="3.40.50.150">
    <property type="entry name" value="Vaccinia Virus protein VP39"/>
    <property type="match status" value="1"/>
</dbReference>
<dbReference type="Proteomes" id="UP000663570">
    <property type="component" value="Chromosome"/>
</dbReference>
<dbReference type="InterPro" id="IPR052943">
    <property type="entry name" value="TMTC_O-mannosyl-trnsfr"/>
</dbReference>
<evidence type="ECO:0000256" key="1">
    <source>
        <dbReference type="PROSITE-ProRule" id="PRU00339"/>
    </source>
</evidence>
<reference evidence="3 4" key="1">
    <citation type="submission" date="2021-02" db="EMBL/GenBank/DDBJ databases">
        <title>Niveibacterium changnyeongensis HC41.</title>
        <authorList>
            <person name="Kang M."/>
        </authorList>
    </citation>
    <scope>NUCLEOTIDE SEQUENCE [LARGE SCALE GENOMIC DNA]</scope>
    <source>
        <strain evidence="3 4">HC41</strain>
    </source>
</reference>
<accession>A0ABX7MBB7</accession>
<evidence type="ECO:0000313" key="4">
    <source>
        <dbReference type="Proteomes" id="UP000663570"/>
    </source>
</evidence>
<dbReference type="PROSITE" id="PS50005">
    <property type="entry name" value="TPR"/>
    <property type="match status" value="4"/>
</dbReference>
<organism evidence="3 4">
    <name type="scientific">Niveibacterium microcysteis</name>
    <dbReference type="NCBI Taxonomy" id="2811415"/>
    <lineage>
        <taxon>Bacteria</taxon>
        <taxon>Pseudomonadati</taxon>
        <taxon>Pseudomonadota</taxon>
        <taxon>Betaproteobacteria</taxon>
        <taxon>Rhodocyclales</taxon>
        <taxon>Rhodocyclaceae</taxon>
        <taxon>Niveibacterium</taxon>
    </lineage>
</organism>
<keyword evidence="4" id="KW-1185">Reference proteome</keyword>
<dbReference type="Pfam" id="PF07721">
    <property type="entry name" value="TPR_4"/>
    <property type="match status" value="1"/>
</dbReference>
<keyword evidence="1" id="KW-0802">TPR repeat</keyword>
<feature type="domain" description="Methyltransferase type 11" evidence="2">
    <location>
        <begin position="296"/>
        <end position="387"/>
    </location>
</feature>
<dbReference type="Gene3D" id="1.25.40.10">
    <property type="entry name" value="Tetratricopeptide repeat domain"/>
    <property type="match status" value="2"/>
</dbReference>
<protein>
    <submittedName>
        <fullName evidence="3">Tetratricopeptide repeat protein</fullName>
    </submittedName>
</protein>
<dbReference type="EMBL" id="CP071060">
    <property type="protein sequence ID" value="QSI78986.1"/>
    <property type="molecule type" value="Genomic_DNA"/>
</dbReference>
<dbReference type="PANTHER" id="PTHR44809">
    <property type="match status" value="1"/>
</dbReference>
<dbReference type="SMART" id="SM00028">
    <property type="entry name" value="TPR"/>
    <property type="match status" value="6"/>
</dbReference>
<feature type="repeat" description="TPR" evidence="1">
    <location>
        <begin position="58"/>
        <end position="91"/>
    </location>
</feature>
<feature type="repeat" description="TPR" evidence="1">
    <location>
        <begin position="194"/>
        <end position="227"/>
    </location>
</feature>
<evidence type="ECO:0000259" key="2">
    <source>
        <dbReference type="Pfam" id="PF08241"/>
    </source>
</evidence>
<feature type="repeat" description="TPR" evidence="1">
    <location>
        <begin position="92"/>
        <end position="125"/>
    </location>
</feature>
<dbReference type="PANTHER" id="PTHR44809:SF1">
    <property type="entry name" value="PROTEIN O-MANNOSYL-TRANSFERASE TMTC1"/>
    <property type="match status" value="1"/>
</dbReference>
<dbReference type="Pfam" id="PF08241">
    <property type="entry name" value="Methyltransf_11"/>
    <property type="match status" value="1"/>
</dbReference>